<geneLocation type="plasmid" evidence="2 3">
    <name>13</name>
</geneLocation>
<feature type="transmembrane region" description="Helical" evidence="1">
    <location>
        <begin position="113"/>
        <end position="132"/>
    </location>
</feature>
<organism evidence="2 3">
    <name type="scientific">Mycoplasmopsis cynos</name>
    <dbReference type="NCBI Taxonomy" id="171284"/>
    <lineage>
        <taxon>Bacteria</taxon>
        <taxon>Bacillati</taxon>
        <taxon>Mycoplasmatota</taxon>
        <taxon>Mycoplasmoidales</taxon>
        <taxon>Metamycoplasmataceae</taxon>
        <taxon>Mycoplasmopsis</taxon>
    </lineage>
</organism>
<feature type="transmembrane region" description="Helical" evidence="1">
    <location>
        <begin position="84"/>
        <end position="107"/>
    </location>
</feature>
<dbReference type="OMA" id="YILRIPF"/>
<dbReference type="GeneID" id="74931709"/>
<reference evidence="2 3" key="1">
    <citation type="submission" date="2019-01" db="EMBL/GenBank/DDBJ databases">
        <authorList>
            <consortium name="Pathogen Informatics"/>
        </authorList>
    </citation>
    <scope>NUCLEOTIDE SEQUENCE [LARGE SCALE GENOMIC DNA]</scope>
    <source>
        <strain evidence="2 3">NCTC10142</strain>
        <plasmid evidence="3">13</plasmid>
    </source>
</reference>
<feature type="transmembrane region" description="Helical" evidence="1">
    <location>
        <begin position="17"/>
        <end position="37"/>
    </location>
</feature>
<evidence type="ECO:0000313" key="3">
    <source>
        <dbReference type="Proteomes" id="UP000289506"/>
    </source>
</evidence>
<keyword evidence="1" id="KW-0812">Transmembrane</keyword>
<keyword evidence="1" id="KW-0472">Membrane</keyword>
<dbReference type="EMBL" id="LR214986">
    <property type="protein sequence ID" value="VEU64432.1"/>
    <property type="molecule type" value="Genomic_DNA"/>
</dbReference>
<protein>
    <submittedName>
        <fullName evidence="2">Uncharacterized protein</fullName>
    </submittedName>
</protein>
<dbReference type="Proteomes" id="UP000289506">
    <property type="component" value="Plasmid 13"/>
</dbReference>
<keyword evidence="1" id="KW-1133">Transmembrane helix</keyword>
<keyword evidence="2" id="KW-0614">Plasmid</keyword>
<proteinExistence type="predicted"/>
<evidence type="ECO:0000313" key="2">
    <source>
        <dbReference type="EMBL" id="VEU64432.1"/>
    </source>
</evidence>
<dbReference type="AlphaFoldDB" id="A0A449AHL3"/>
<accession>A0A449AHL3</accession>
<evidence type="ECO:0000256" key="1">
    <source>
        <dbReference type="SAM" id="Phobius"/>
    </source>
</evidence>
<gene>
    <name evidence="2" type="ORF">NCTC10142_00172</name>
</gene>
<name>A0A449AHL3_9BACT</name>
<sequence length="224" mass="26289">MNNEIKLLDTNYLKRKIFLSILFVLLLIVFIFQLVMVDKFITRITYEYNYIKEGTSSKNWADELVYKNSESYQLRYVFHSLNSIILILTLISLVLVFISLLSLFLNIDNGDKYYPYLTWIIPISFILLFFLLSLQPENINKVDEIQIEVEGEPPTKGIKKVPGIPFGYELVWSSMLLQFANIFIISIAKKSYGFITKDFILQKKPQETANLYKELQNKIKEINK</sequence>
<dbReference type="RefSeq" id="WP_015286944.1">
    <property type="nucleotide sequence ID" value="NZ_CP103989.1"/>
</dbReference>